<evidence type="ECO:0000256" key="1">
    <source>
        <dbReference type="SAM" id="MobiDB-lite"/>
    </source>
</evidence>
<organism evidence="2 3">
    <name type="scientific">Arctia plantaginis</name>
    <name type="common">Wood tiger moth</name>
    <name type="synonym">Phalaena plantaginis</name>
    <dbReference type="NCBI Taxonomy" id="874455"/>
    <lineage>
        <taxon>Eukaryota</taxon>
        <taxon>Metazoa</taxon>
        <taxon>Ecdysozoa</taxon>
        <taxon>Arthropoda</taxon>
        <taxon>Hexapoda</taxon>
        <taxon>Insecta</taxon>
        <taxon>Pterygota</taxon>
        <taxon>Neoptera</taxon>
        <taxon>Endopterygota</taxon>
        <taxon>Lepidoptera</taxon>
        <taxon>Glossata</taxon>
        <taxon>Ditrysia</taxon>
        <taxon>Noctuoidea</taxon>
        <taxon>Erebidae</taxon>
        <taxon>Arctiinae</taxon>
        <taxon>Arctia</taxon>
    </lineage>
</organism>
<evidence type="ECO:0000313" key="2">
    <source>
        <dbReference type="EMBL" id="CAB3231839.1"/>
    </source>
</evidence>
<reference evidence="2 3" key="1">
    <citation type="submission" date="2020-04" db="EMBL/GenBank/DDBJ databases">
        <authorList>
            <person name="Wallbank WR R."/>
            <person name="Pardo Diaz C."/>
            <person name="Kozak K."/>
            <person name="Martin S."/>
            <person name="Jiggins C."/>
            <person name="Moest M."/>
            <person name="Warren A I."/>
            <person name="Byers J.R.P. K."/>
            <person name="Montejo-Kovacevich G."/>
            <person name="Yen C E."/>
        </authorList>
    </citation>
    <scope>NUCLEOTIDE SEQUENCE [LARGE SCALE GENOMIC DNA]</scope>
</reference>
<feature type="compositionally biased region" description="Basic and acidic residues" evidence="1">
    <location>
        <begin position="115"/>
        <end position="125"/>
    </location>
</feature>
<name>A0A8S0ZHF0_ARCPL</name>
<feature type="region of interest" description="Disordered" evidence="1">
    <location>
        <begin position="34"/>
        <end position="67"/>
    </location>
</feature>
<dbReference type="EMBL" id="CADEBD010000289">
    <property type="protein sequence ID" value="CAB3231839.1"/>
    <property type="molecule type" value="Genomic_DNA"/>
</dbReference>
<feature type="region of interest" description="Disordered" evidence="1">
    <location>
        <begin position="110"/>
        <end position="140"/>
    </location>
</feature>
<gene>
    <name evidence="2" type="ORF">APLA_LOCUS5336</name>
</gene>
<sequence length="210" mass="22966">MFGIKVAPPPIPFNTCCKESGSCFCALCQGQTNAQTSPPTSAPPVPSEASTNPATSGAPAAPPVSTINPRLIRKHPFNTTAFQQQESSNMQVRSLSSTHTMTASYSTQAYISDPGQDKPPSDKGDSLQQNIPRAENHTSFSDELKVMKTKRKENISTRKVDILLKTIAPVKTIKETPFYTELDEKKCLERPWLAGRSLLSQTSVERRRSA</sequence>
<protein>
    <submittedName>
        <fullName evidence="2">Uncharacterized protein</fullName>
    </submittedName>
</protein>
<proteinExistence type="predicted"/>
<evidence type="ECO:0000313" key="3">
    <source>
        <dbReference type="Proteomes" id="UP000494256"/>
    </source>
</evidence>
<comment type="caution">
    <text evidence="2">The sequence shown here is derived from an EMBL/GenBank/DDBJ whole genome shotgun (WGS) entry which is preliminary data.</text>
</comment>
<accession>A0A8S0ZHF0</accession>
<dbReference type="AlphaFoldDB" id="A0A8S0ZHF0"/>
<dbReference type="Proteomes" id="UP000494256">
    <property type="component" value="Unassembled WGS sequence"/>
</dbReference>